<gene>
    <name evidence="3" type="ORF">NYPRO_LOCUS16869</name>
</gene>
<dbReference type="InterPro" id="IPR023246">
    <property type="entry name" value="AUTS2"/>
</dbReference>
<keyword evidence="1" id="KW-0597">Phosphoprotein</keyword>
<dbReference type="PANTHER" id="PTHR14429:SF5">
    <property type="entry name" value="AUTISM SUSCEPTIBILITY GENE 2 PROTEIN"/>
    <property type="match status" value="1"/>
</dbReference>
<name>A0A811Z5R7_NYCPR</name>
<keyword evidence="4" id="KW-1185">Reference proteome</keyword>
<feature type="region of interest" description="Disordered" evidence="2">
    <location>
        <begin position="1"/>
        <end position="86"/>
    </location>
</feature>
<accession>A0A811Z5R7</accession>
<evidence type="ECO:0000256" key="1">
    <source>
        <dbReference type="ARBA" id="ARBA00022553"/>
    </source>
</evidence>
<proteinExistence type="predicted"/>
<reference evidence="3" key="1">
    <citation type="submission" date="2020-12" db="EMBL/GenBank/DDBJ databases">
        <authorList>
            <consortium name="Molecular Ecology Group"/>
        </authorList>
    </citation>
    <scope>NUCLEOTIDE SEQUENCE</scope>
    <source>
        <strain evidence="3">TBG_1078</strain>
    </source>
</reference>
<sequence>MDGPTRGHGLRKKRRSRSQRDRERRSRGGLGAGAAGGGGAGRTRAPSLASSSGSDKEDNGKPPSSAPSRPRPPRRKRRESTSAEEDIIDGFAMTSFVTFEALECSLEKGLKKKLSIHHDSRSIEDDEEILCTSIQHLGKSTCSKMESREEKGQAHSLPNSLGPETDPIELVLILFSAGEVKAQTSLVTILLRNVKIFFLVFVLLRTNIW</sequence>
<evidence type="ECO:0000256" key="2">
    <source>
        <dbReference type="SAM" id="MobiDB-lite"/>
    </source>
</evidence>
<dbReference type="EMBL" id="CAJHUB010000755">
    <property type="protein sequence ID" value="CAD7684076.1"/>
    <property type="molecule type" value="Genomic_DNA"/>
</dbReference>
<feature type="compositionally biased region" description="Basic residues" evidence="2">
    <location>
        <begin position="8"/>
        <end position="17"/>
    </location>
</feature>
<evidence type="ECO:0000313" key="3">
    <source>
        <dbReference type="EMBL" id="CAD7684076.1"/>
    </source>
</evidence>
<organism evidence="3 4">
    <name type="scientific">Nyctereutes procyonoides</name>
    <name type="common">Raccoon dog</name>
    <name type="synonym">Canis procyonoides</name>
    <dbReference type="NCBI Taxonomy" id="34880"/>
    <lineage>
        <taxon>Eukaryota</taxon>
        <taxon>Metazoa</taxon>
        <taxon>Chordata</taxon>
        <taxon>Craniata</taxon>
        <taxon>Vertebrata</taxon>
        <taxon>Euteleostomi</taxon>
        <taxon>Mammalia</taxon>
        <taxon>Eutheria</taxon>
        <taxon>Laurasiatheria</taxon>
        <taxon>Carnivora</taxon>
        <taxon>Caniformia</taxon>
        <taxon>Canidae</taxon>
        <taxon>Nyctereutes</taxon>
    </lineage>
</organism>
<dbReference type="PANTHER" id="PTHR14429">
    <property type="entry name" value="FIBROSIN FAMILY MEMBER"/>
    <property type="match status" value="1"/>
</dbReference>
<dbReference type="Proteomes" id="UP000645828">
    <property type="component" value="Unassembled WGS sequence"/>
</dbReference>
<comment type="caution">
    <text evidence="3">The sequence shown here is derived from an EMBL/GenBank/DDBJ whole genome shotgun (WGS) entry which is preliminary data.</text>
</comment>
<dbReference type="AlphaFoldDB" id="A0A811Z5R7"/>
<protein>
    <submittedName>
        <fullName evidence="3">(raccoon dog) hypothetical protein</fullName>
    </submittedName>
</protein>
<feature type="compositionally biased region" description="Gly residues" evidence="2">
    <location>
        <begin position="28"/>
        <end position="41"/>
    </location>
</feature>
<evidence type="ECO:0000313" key="4">
    <source>
        <dbReference type="Proteomes" id="UP000645828"/>
    </source>
</evidence>